<accession>A0A0A9G9Q3</accession>
<dbReference type="EMBL" id="GBRH01176704">
    <property type="protein sequence ID" value="JAE21192.1"/>
    <property type="molecule type" value="Transcribed_RNA"/>
</dbReference>
<sequence>MSYRNSNSLWKGKRIKQWM</sequence>
<organism evidence="1">
    <name type="scientific">Arundo donax</name>
    <name type="common">Giant reed</name>
    <name type="synonym">Donax arundinaceus</name>
    <dbReference type="NCBI Taxonomy" id="35708"/>
    <lineage>
        <taxon>Eukaryota</taxon>
        <taxon>Viridiplantae</taxon>
        <taxon>Streptophyta</taxon>
        <taxon>Embryophyta</taxon>
        <taxon>Tracheophyta</taxon>
        <taxon>Spermatophyta</taxon>
        <taxon>Magnoliopsida</taxon>
        <taxon>Liliopsida</taxon>
        <taxon>Poales</taxon>
        <taxon>Poaceae</taxon>
        <taxon>PACMAD clade</taxon>
        <taxon>Arundinoideae</taxon>
        <taxon>Arundineae</taxon>
        <taxon>Arundo</taxon>
    </lineage>
</organism>
<proteinExistence type="predicted"/>
<reference evidence="1" key="1">
    <citation type="submission" date="2014-09" db="EMBL/GenBank/DDBJ databases">
        <authorList>
            <person name="Magalhaes I.L.F."/>
            <person name="Oliveira U."/>
            <person name="Santos F.R."/>
            <person name="Vidigal T.H.D.A."/>
            <person name="Brescovit A.D."/>
            <person name="Santos A.J."/>
        </authorList>
    </citation>
    <scope>NUCLEOTIDE SEQUENCE</scope>
    <source>
        <tissue evidence="1">Shoot tissue taken approximately 20 cm above the soil surface</tissue>
    </source>
</reference>
<protein>
    <submittedName>
        <fullName evidence="1">Uncharacterized protein</fullName>
    </submittedName>
</protein>
<dbReference type="AlphaFoldDB" id="A0A0A9G9Q3"/>
<reference evidence="1" key="2">
    <citation type="journal article" date="2015" name="Data Brief">
        <title>Shoot transcriptome of the giant reed, Arundo donax.</title>
        <authorList>
            <person name="Barrero R.A."/>
            <person name="Guerrero F.D."/>
            <person name="Moolhuijzen P."/>
            <person name="Goolsby J.A."/>
            <person name="Tidwell J."/>
            <person name="Bellgard S.E."/>
            <person name="Bellgard M.I."/>
        </authorList>
    </citation>
    <scope>NUCLEOTIDE SEQUENCE</scope>
    <source>
        <tissue evidence="1">Shoot tissue taken approximately 20 cm above the soil surface</tissue>
    </source>
</reference>
<name>A0A0A9G9Q3_ARUDO</name>
<evidence type="ECO:0000313" key="1">
    <source>
        <dbReference type="EMBL" id="JAE21192.1"/>
    </source>
</evidence>